<protein>
    <submittedName>
        <fullName evidence="1">Uncharacterized protein</fullName>
    </submittedName>
</protein>
<dbReference type="EMBL" id="ANJA01001323">
    <property type="protein sequence ID" value="ETO77642.1"/>
    <property type="molecule type" value="Genomic_DNA"/>
</dbReference>
<dbReference type="Proteomes" id="UP000028582">
    <property type="component" value="Unassembled WGS sequence"/>
</dbReference>
<organism evidence="1 2">
    <name type="scientific">Phytophthora nicotianae P1976</name>
    <dbReference type="NCBI Taxonomy" id="1317066"/>
    <lineage>
        <taxon>Eukaryota</taxon>
        <taxon>Sar</taxon>
        <taxon>Stramenopiles</taxon>
        <taxon>Oomycota</taxon>
        <taxon>Peronosporomycetes</taxon>
        <taxon>Peronosporales</taxon>
        <taxon>Peronosporaceae</taxon>
        <taxon>Phytophthora</taxon>
    </lineage>
</organism>
<proteinExistence type="predicted"/>
<gene>
    <name evidence="1" type="ORF">F444_07194</name>
</gene>
<comment type="caution">
    <text evidence="1">The sequence shown here is derived from an EMBL/GenBank/DDBJ whole genome shotgun (WGS) entry which is preliminary data.</text>
</comment>
<evidence type="ECO:0000313" key="2">
    <source>
        <dbReference type="Proteomes" id="UP000028582"/>
    </source>
</evidence>
<reference evidence="1 2" key="1">
    <citation type="submission" date="2013-11" db="EMBL/GenBank/DDBJ databases">
        <title>The Genome Sequence of Phytophthora parasitica P1976.</title>
        <authorList>
            <consortium name="The Broad Institute Genomics Platform"/>
            <person name="Russ C."/>
            <person name="Tyler B."/>
            <person name="Panabieres F."/>
            <person name="Shan W."/>
            <person name="Tripathy S."/>
            <person name="Grunwald N."/>
            <person name="Machado M."/>
            <person name="Johnson C.S."/>
            <person name="Walker B."/>
            <person name="Young S."/>
            <person name="Zeng Q."/>
            <person name="Gargeya S."/>
            <person name="Fitzgerald M."/>
            <person name="Haas B."/>
            <person name="Abouelleil A."/>
            <person name="Allen A.W."/>
            <person name="Alvarado L."/>
            <person name="Arachchi H.M."/>
            <person name="Berlin A.M."/>
            <person name="Chapman S.B."/>
            <person name="Gainer-Dewar J."/>
            <person name="Goldberg J."/>
            <person name="Griggs A."/>
            <person name="Gujja S."/>
            <person name="Hansen M."/>
            <person name="Howarth C."/>
            <person name="Imamovic A."/>
            <person name="Ireland A."/>
            <person name="Larimer J."/>
            <person name="McCowan C."/>
            <person name="Murphy C."/>
            <person name="Pearson M."/>
            <person name="Poon T.W."/>
            <person name="Priest M."/>
            <person name="Roberts A."/>
            <person name="Saif S."/>
            <person name="Shea T."/>
            <person name="Sisk P."/>
            <person name="Sykes S."/>
            <person name="Wortman J."/>
            <person name="Nusbaum C."/>
            <person name="Birren B."/>
        </authorList>
    </citation>
    <scope>NUCLEOTIDE SEQUENCE [LARGE SCALE GENOMIC DNA]</scope>
    <source>
        <strain evidence="1 2">P1976</strain>
    </source>
</reference>
<sequence length="81" mass="9272">MERTCALIWVRFTAKGLFPPEMLAKAAALTSTDRNYKKFLHCTCESFTLLWPVYQRGGPLADLELEDQHLPKNPPKMDSTM</sequence>
<name>A0A081AFI1_PHYNI</name>
<accession>A0A081AFI1</accession>
<dbReference type="AlphaFoldDB" id="A0A081AFI1"/>
<evidence type="ECO:0000313" key="1">
    <source>
        <dbReference type="EMBL" id="ETO77642.1"/>
    </source>
</evidence>